<dbReference type="PANTHER" id="PTHR43761">
    <property type="entry name" value="D-ISOMER SPECIFIC 2-HYDROXYACID DEHYDROGENASE FAMILY PROTEIN (AFU_ORTHOLOGUE AFUA_1G13630)"/>
    <property type="match status" value="1"/>
</dbReference>
<evidence type="ECO:0000256" key="1">
    <source>
        <dbReference type="ARBA" id="ARBA00022490"/>
    </source>
</evidence>
<dbReference type="GO" id="GO:0005737">
    <property type="term" value="C:cytoplasm"/>
    <property type="evidence" value="ECO:0007669"/>
    <property type="project" value="UniProtKB-SubCell"/>
</dbReference>
<keyword evidence="1 5" id="KW-0963">Cytoplasm</keyword>
<feature type="binding site" evidence="5">
    <location>
        <position position="146"/>
    </location>
    <ligand>
        <name>NAD(+)</name>
        <dbReference type="ChEBI" id="CHEBI:57540"/>
    </ligand>
</feature>
<dbReference type="PROSITE" id="PS00065">
    <property type="entry name" value="D_2_HYDROXYACID_DH_1"/>
    <property type="match status" value="1"/>
</dbReference>
<dbReference type="GO" id="GO:0033711">
    <property type="term" value="F:4-phosphoerythronate dehydrogenase activity"/>
    <property type="evidence" value="ECO:0007669"/>
    <property type="project" value="UniProtKB-EC"/>
</dbReference>
<comment type="similarity">
    <text evidence="5">Belongs to the D-isomer specific 2-hydroxyacid dehydrogenase family. PdxB subfamily.</text>
</comment>
<dbReference type="Gene3D" id="3.40.50.720">
    <property type="entry name" value="NAD(P)-binding Rossmann-like Domain"/>
    <property type="match status" value="2"/>
</dbReference>
<feature type="active site" evidence="5">
    <location>
        <position position="207"/>
    </location>
</feature>
<dbReference type="UniPathway" id="UPA00244">
    <property type="reaction ID" value="UER00310"/>
</dbReference>
<accession>A0A3M8PUV0</accession>
<protein>
    <recommendedName>
        <fullName evidence="5">Erythronate-4-phosphate dehydrogenase</fullName>
        <ecNumber evidence="5">1.1.1.290</ecNumber>
    </recommendedName>
</protein>
<evidence type="ECO:0000313" key="10">
    <source>
        <dbReference type="Proteomes" id="UP000280507"/>
    </source>
</evidence>
<comment type="caution">
    <text evidence="5">Lacks conserved residue(s) required for the propagation of feature annotation.</text>
</comment>
<feature type="binding site" evidence="5">
    <location>
        <position position="66"/>
    </location>
    <ligand>
        <name>substrate</name>
    </ligand>
</feature>
<comment type="caution">
    <text evidence="9">The sequence shown here is derived from an EMBL/GenBank/DDBJ whole genome shotgun (WGS) entry which is preliminary data.</text>
</comment>
<evidence type="ECO:0000256" key="2">
    <source>
        <dbReference type="ARBA" id="ARBA00023002"/>
    </source>
</evidence>
<feature type="domain" description="D-isomer specific 2-hydroxyacid dehydrogenase catalytic" evidence="6">
    <location>
        <begin position="7"/>
        <end position="283"/>
    </location>
</feature>
<evidence type="ECO:0000256" key="4">
    <source>
        <dbReference type="ARBA" id="ARBA00023096"/>
    </source>
</evidence>
<dbReference type="PANTHER" id="PTHR43761:SF1">
    <property type="entry name" value="D-ISOMER SPECIFIC 2-HYDROXYACID DEHYDROGENASE CATALYTIC DOMAIN-CONTAINING PROTEIN-RELATED"/>
    <property type="match status" value="1"/>
</dbReference>
<dbReference type="GO" id="GO:0008615">
    <property type="term" value="P:pyridoxine biosynthetic process"/>
    <property type="evidence" value="ECO:0007669"/>
    <property type="project" value="UniProtKB-UniRule"/>
</dbReference>
<keyword evidence="2 5" id="KW-0560">Oxidoreductase</keyword>
<comment type="pathway">
    <text evidence="5">Cofactor biosynthesis; pyridoxine 5'-phosphate biosynthesis; pyridoxine 5'-phosphate from D-erythrose 4-phosphate: step 2/5.</text>
</comment>
<dbReference type="InterPro" id="IPR036291">
    <property type="entry name" value="NAD(P)-bd_dom_sf"/>
</dbReference>
<comment type="subunit">
    <text evidence="5">Homodimer.</text>
</comment>
<dbReference type="SUPFAM" id="SSF51735">
    <property type="entry name" value="NAD(P)-binding Rossmann-fold domains"/>
    <property type="match status" value="1"/>
</dbReference>
<feature type="binding site" evidence="5">
    <location>
        <position position="45"/>
    </location>
    <ligand>
        <name>substrate</name>
    </ligand>
</feature>
<dbReference type="InterPro" id="IPR029752">
    <property type="entry name" value="D-isomer_DH_CS1"/>
</dbReference>
<proteinExistence type="inferred from homology"/>
<comment type="function">
    <text evidence="5">Catalyzes the oxidation of erythronate-4-phosphate to 3-hydroxy-2-oxo-4-phosphonooxybutanoate.</text>
</comment>
<dbReference type="RefSeq" id="WP_123096855.1">
    <property type="nucleotide sequence ID" value="NZ_RIZG01000016.1"/>
</dbReference>
<keyword evidence="3 5" id="KW-0520">NAD</keyword>
<dbReference type="InterPro" id="IPR050418">
    <property type="entry name" value="D-iso_2-hydroxyacid_DH_PdxB"/>
</dbReference>
<comment type="subcellular location">
    <subcellularLocation>
        <location evidence="5">Cytoplasm</location>
    </subcellularLocation>
</comment>
<evidence type="ECO:0000313" key="9">
    <source>
        <dbReference type="EMBL" id="RNF47312.1"/>
    </source>
</evidence>
<dbReference type="Proteomes" id="UP000280507">
    <property type="component" value="Unassembled WGS sequence"/>
</dbReference>
<evidence type="ECO:0000256" key="5">
    <source>
        <dbReference type="HAMAP-Rule" id="MF_01825"/>
    </source>
</evidence>
<dbReference type="InterPro" id="IPR020921">
    <property type="entry name" value="Erythronate-4-P_DHase"/>
</dbReference>
<feature type="active site" description="Proton donor" evidence="5">
    <location>
        <position position="254"/>
    </location>
</feature>
<dbReference type="InterPro" id="IPR038251">
    <property type="entry name" value="PdxB_dimer_sf"/>
</dbReference>
<dbReference type="Gene3D" id="3.30.1370.170">
    <property type="match status" value="1"/>
</dbReference>
<feature type="binding site" evidence="5">
    <location>
        <position position="257"/>
    </location>
    <ligand>
        <name>NAD(+)</name>
        <dbReference type="ChEBI" id="CHEBI:57540"/>
    </ligand>
</feature>
<gene>
    <name evidence="5" type="primary">pdxB</name>
    <name evidence="9" type="ORF">EBI00_15580</name>
</gene>
<dbReference type="HAMAP" id="MF_01825">
    <property type="entry name" value="PdxB"/>
    <property type="match status" value="1"/>
</dbReference>
<organism evidence="9 10">
    <name type="scientific">Marinomonas hwangdonensis</name>
    <dbReference type="NCBI Taxonomy" id="1053647"/>
    <lineage>
        <taxon>Bacteria</taxon>
        <taxon>Pseudomonadati</taxon>
        <taxon>Pseudomonadota</taxon>
        <taxon>Gammaproteobacteria</taxon>
        <taxon>Oceanospirillales</taxon>
        <taxon>Oceanospirillaceae</taxon>
        <taxon>Marinomonas</taxon>
    </lineage>
</organism>
<reference evidence="9 10" key="1">
    <citation type="journal article" date="2012" name="Int. J. Syst. Evol. Microbiol.">
        <title>Marinomonas hwangdonensis sp. nov., isolated from seawater.</title>
        <authorList>
            <person name="Jung Y.T."/>
            <person name="Oh T.K."/>
            <person name="Yoon J.H."/>
        </authorList>
    </citation>
    <scope>NUCLEOTIDE SEQUENCE [LARGE SCALE GENOMIC DNA]</scope>
    <source>
        <strain evidence="9 10">HDW-15</strain>
    </source>
</reference>
<dbReference type="CDD" id="cd12158">
    <property type="entry name" value="ErythrP_dh"/>
    <property type="match status" value="1"/>
</dbReference>
<dbReference type="InterPro" id="IPR006140">
    <property type="entry name" value="D-isomer_DH_NAD-bd"/>
</dbReference>
<keyword evidence="4 5" id="KW-0664">Pyridoxine biosynthesis</keyword>
<dbReference type="InterPro" id="IPR024531">
    <property type="entry name" value="Erythronate-4-P_DHase_dimer"/>
</dbReference>
<dbReference type="Pfam" id="PF02826">
    <property type="entry name" value="2-Hacid_dh_C"/>
    <property type="match status" value="1"/>
</dbReference>
<keyword evidence="10" id="KW-1185">Reference proteome</keyword>
<sequence length="380" mass="42512">MKIIADENMPNAQRLFSHFGDVELVNGRSLTHEQVKSADVLLVRSVTKVTRELIEGSSVRFVGSATIGVDHIDLAYLSEHNIAFSSAPGCNADAVTDYVFSGLSHLYMTKGLRWLSKKIGIIGYGNVGKKVYERFAQLGCQVCVYDPLKMGSDSTVNFVSLNDVLACDVISLHAPLSRSGAYPTENMLAERELEALKPGVAIISAGRGGVINEDALIKKYQQLKGDMHLVLDVWHREPVINQQLVAIVDIATPHIAGYSKQGREKGSWMVYKALCQYLKQDICSERKQDAISSGAISVIEIKGEGCREEVLARSVQAIYDVARDDVRLRYKYREDKEKNVFDWLRKHYVERDELHTCFIHSNQADLSRLHDAIGFKSYNK</sequence>
<feature type="domain" description="Erythronate-4-phosphate dehydrogenase dimerisation" evidence="8">
    <location>
        <begin position="306"/>
        <end position="374"/>
    </location>
</feature>
<feature type="active site" evidence="5">
    <location>
        <position position="237"/>
    </location>
</feature>
<dbReference type="GO" id="GO:0046983">
    <property type="term" value="F:protein dimerization activity"/>
    <property type="evidence" value="ECO:0007669"/>
    <property type="project" value="InterPro"/>
</dbReference>
<dbReference type="EMBL" id="RIZG01000016">
    <property type="protein sequence ID" value="RNF47312.1"/>
    <property type="molecule type" value="Genomic_DNA"/>
</dbReference>
<evidence type="ECO:0000259" key="6">
    <source>
        <dbReference type="Pfam" id="PF00389"/>
    </source>
</evidence>
<dbReference type="SUPFAM" id="SSF52283">
    <property type="entry name" value="Formate/glycerate dehydrogenase catalytic domain-like"/>
    <property type="match status" value="1"/>
</dbReference>
<dbReference type="OrthoDB" id="9770208at2"/>
<dbReference type="GO" id="GO:0051287">
    <property type="term" value="F:NAD binding"/>
    <property type="evidence" value="ECO:0007669"/>
    <property type="project" value="InterPro"/>
</dbReference>
<feature type="binding site" evidence="5">
    <location>
        <position position="258"/>
    </location>
    <ligand>
        <name>substrate</name>
    </ligand>
</feature>
<evidence type="ECO:0000259" key="7">
    <source>
        <dbReference type="Pfam" id="PF02826"/>
    </source>
</evidence>
<name>A0A3M8PUV0_9GAMM</name>
<dbReference type="AlphaFoldDB" id="A0A3M8PUV0"/>
<comment type="catalytic activity">
    <reaction evidence="5">
        <text>4-phospho-D-erythronate + NAD(+) = (R)-3-hydroxy-2-oxo-4-phosphooxybutanoate + NADH + H(+)</text>
        <dbReference type="Rhea" id="RHEA:18829"/>
        <dbReference type="ChEBI" id="CHEBI:15378"/>
        <dbReference type="ChEBI" id="CHEBI:57540"/>
        <dbReference type="ChEBI" id="CHEBI:57945"/>
        <dbReference type="ChEBI" id="CHEBI:58538"/>
        <dbReference type="ChEBI" id="CHEBI:58766"/>
        <dbReference type="EC" id="1.1.1.290"/>
    </reaction>
</comment>
<dbReference type="EC" id="1.1.1.290" evidence="5"/>
<dbReference type="Pfam" id="PF11890">
    <property type="entry name" value="DUF3410"/>
    <property type="match status" value="1"/>
</dbReference>
<evidence type="ECO:0000256" key="3">
    <source>
        <dbReference type="ARBA" id="ARBA00023027"/>
    </source>
</evidence>
<dbReference type="Pfam" id="PF00389">
    <property type="entry name" value="2-Hacid_dh"/>
    <property type="match status" value="1"/>
</dbReference>
<dbReference type="InterPro" id="IPR006139">
    <property type="entry name" value="D-isomer_2_OHA_DH_cat_dom"/>
</dbReference>
<feature type="domain" description="D-isomer specific 2-hydroxyacid dehydrogenase NAD-binding" evidence="7">
    <location>
        <begin position="115"/>
        <end position="256"/>
    </location>
</feature>
<feature type="binding site" evidence="5">
    <location>
        <position position="232"/>
    </location>
    <ligand>
        <name>NAD(+)</name>
        <dbReference type="ChEBI" id="CHEBI:57540"/>
    </ligand>
</feature>
<evidence type="ECO:0000259" key="8">
    <source>
        <dbReference type="Pfam" id="PF11890"/>
    </source>
</evidence>